<evidence type="ECO:0000313" key="2">
    <source>
        <dbReference type="EMBL" id="VTJ91012.1"/>
    </source>
</evidence>
<evidence type="ECO:0000313" key="3">
    <source>
        <dbReference type="Proteomes" id="UP000335636"/>
    </source>
</evidence>
<dbReference type="AlphaFoldDB" id="A0A5E4DCY3"/>
<reference evidence="2" key="1">
    <citation type="submission" date="2019-04" db="EMBL/GenBank/DDBJ databases">
        <authorList>
            <person name="Alioto T."/>
            <person name="Alioto T."/>
        </authorList>
    </citation>
    <scope>NUCLEOTIDE SEQUENCE [LARGE SCALE GENOMIC DNA]</scope>
</reference>
<dbReference type="InterPro" id="IPR006652">
    <property type="entry name" value="Kelch_1"/>
</dbReference>
<keyword evidence="1" id="KW-0880">Kelch repeat</keyword>
<dbReference type="InterPro" id="IPR015915">
    <property type="entry name" value="Kelch-typ_b-propeller"/>
</dbReference>
<dbReference type="SUPFAM" id="SSF117281">
    <property type="entry name" value="Kelch motif"/>
    <property type="match status" value="1"/>
</dbReference>
<evidence type="ECO:0000256" key="1">
    <source>
        <dbReference type="ARBA" id="ARBA00022441"/>
    </source>
</evidence>
<dbReference type="Pfam" id="PF01344">
    <property type="entry name" value="Kelch_1"/>
    <property type="match status" value="2"/>
</dbReference>
<feature type="non-terminal residue" evidence="2">
    <location>
        <position position="1"/>
    </location>
</feature>
<sequence length="79" mass="8317">GIGCVGRDKGQVRKCLDVVEIYNPDGDFWREGPPMPCPLLSLRTNASSAGAVDGKLYVCGGFHGAGTAPSHGSPPRSWF</sequence>
<comment type="caution">
    <text evidence="2">The sequence shown here is derived from an EMBL/GenBank/DDBJ whole genome shotgun (WGS) entry which is preliminary data.</text>
</comment>
<gene>
    <name evidence="2" type="ORF">MONAX_5E019236</name>
</gene>
<protein>
    <submittedName>
        <fullName evidence="2">Uncharacterized protein</fullName>
    </submittedName>
</protein>
<dbReference type="EMBL" id="CABDUW010005842">
    <property type="protein sequence ID" value="VTJ91012.1"/>
    <property type="molecule type" value="Genomic_DNA"/>
</dbReference>
<keyword evidence="3" id="KW-1185">Reference proteome</keyword>
<dbReference type="Gene3D" id="2.120.10.80">
    <property type="entry name" value="Kelch-type beta propeller"/>
    <property type="match status" value="1"/>
</dbReference>
<accession>A0A5E4DCY3</accession>
<organism evidence="2 3">
    <name type="scientific">Marmota monax</name>
    <name type="common">Woodchuck</name>
    <dbReference type="NCBI Taxonomy" id="9995"/>
    <lineage>
        <taxon>Eukaryota</taxon>
        <taxon>Metazoa</taxon>
        <taxon>Chordata</taxon>
        <taxon>Craniata</taxon>
        <taxon>Vertebrata</taxon>
        <taxon>Euteleostomi</taxon>
        <taxon>Mammalia</taxon>
        <taxon>Eutheria</taxon>
        <taxon>Euarchontoglires</taxon>
        <taxon>Glires</taxon>
        <taxon>Rodentia</taxon>
        <taxon>Sciuromorpha</taxon>
        <taxon>Sciuridae</taxon>
        <taxon>Xerinae</taxon>
        <taxon>Marmotini</taxon>
        <taxon>Marmota</taxon>
    </lineage>
</organism>
<dbReference type="Proteomes" id="UP000335636">
    <property type="component" value="Unassembled WGS sequence"/>
</dbReference>
<name>A0A5E4DCY3_MARMO</name>
<proteinExistence type="predicted"/>